<evidence type="ECO:0000313" key="2">
    <source>
        <dbReference type="EMBL" id="PKU45104.1"/>
    </source>
</evidence>
<evidence type="ECO:0000313" key="3">
    <source>
        <dbReference type="Proteomes" id="UP000233556"/>
    </source>
</evidence>
<feature type="region of interest" description="Disordered" evidence="1">
    <location>
        <begin position="58"/>
        <end position="77"/>
    </location>
</feature>
<keyword evidence="3" id="KW-1185">Reference proteome</keyword>
<name>A0A2I0UGD6_LIMLA</name>
<proteinExistence type="predicted"/>
<accession>A0A2I0UGD6</accession>
<reference evidence="3" key="1">
    <citation type="submission" date="2017-11" db="EMBL/GenBank/DDBJ databases">
        <authorList>
            <person name="Lima N.C."/>
            <person name="Parody-Merino A.M."/>
            <person name="Battley P.F."/>
            <person name="Fidler A.E."/>
            <person name="Prosdocimi F."/>
        </authorList>
    </citation>
    <scope>NUCLEOTIDE SEQUENCE [LARGE SCALE GENOMIC DNA]</scope>
</reference>
<protein>
    <submittedName>
        <fullName evidence="2">Uncharacterized protein</fullName>
    </submittedName>
</protein>
<dbReference type="AlphaFoldDB" id="A0A2I0UGD6"/>
<feature type="compositionally biased region" description="Basic and acidic residues" evidence="1">
    <location>
        <begin position="63"/>
        <end position="77"/>
    </location>
</feature>
<reference evidence="3" key="2">
    <citation type="submission" date="2017-12" db="EMBL/GenBank/DDBJ databases">
        <title>Genome sequence of the Bar-tailed Godwit (Limosa lapponica baueri).</title>
        <authorList>
            <person name="Lima N.C.B."/>
            <person name="Parody-Merino A.M."/>
            <person name="Battley P.F."/>
            <person name="Fidler A.E."/>
            <person name="Prosdocimi F."/>
        </authorList>
    </citation>
    <scope>NUCLEOTIDE SEQUENCE [LARGE SCALE GENOMIC DNA]</scope>
</reference>
<dbReference type="EMBL" id="KZ505779">
    <property type="protein sequence ID" value="PKU45104.1"/>
    <property type="molecule type" value="Genomic_DNA"/>
</dbReference>
<sequence>MYPGLHQKKYGQQSREVILHLYSALVRPYLGHCIQLWSPQHGKDMDLLEQSKFKKVFSKGHRSKDESKPQTDNTHHI</sequence>
<gene>
    <name evidence="2" type="ORF">llap_4590</name>
</gene>
<dbReference type="OrthoDB" id="10578000at2759"/>
<organism evidence="2 3">
    <name type="scientific">Limosa lapponica baueri</name>
    <dbReference type="NCBI Taxonomy" id="1758121"/>
    <lineage>
        <taxon>Eukaryota</taxon>
        <taxon>Metazoa</taxon>
        <taxon>Chordata</taxon>
        <taxon>Craniata</taxon>
        <taxon>Vertebrata</taxon>
        <taxon>Euteleostomi</taxon>
        <taxon>Archelosauria</taxon>
        <taxon>Archosauria</taxon>
        <taxon>Dinosauria</taxon>
        <taxon>Saurischia</taxon>
        <taxon>Theropoda</taxon>
        <taxon>Coelurosauria</taxon>
        <taxon>Aves</taxon>
        <taxon>Neognathae</taxon>
        <taxon>Neoaves</taxon>
        <taxon>Charadriiformes</taxon>
        <taxon>Scolopacidae</taxon>
        <taxon>Limosa</taxon>
    </lineage>
</organism>
<dbReference type="Proteomes" id="UP000233556">
    <property type="component" value="Unassembled WGS sequence"/>
</dbReference>
<evidence type="ECO:0000256" key="1">
    <source>
        <dbReference type="SAM" id="MobiDB-lite"/>
    </source>
</evidence>